<evidence type="ECO:0000256" key="1">
    <source>
        <dbReference type="ARBA" id="ARBA00022574"/>
    </source>
</evidence>
<reference evidence="5" key="1">
    <citation type="submission" date="2021-03" db="EMBL/GenBank/DDBJ databases">
        <title>Whole genome shotgun sequence of Actinoplanes auranticolor NBRC 12245.</title>
        <authorList>
            <person name="Komaki H."/>
            <person name="Tamura T."/>
        </authorList>
    </citation>
    <scope>NUCLEOTIDE SEQUENCE</scope>
    <source>
        <strain evidence="5">NBRC 12245</strain>
    </source>
</reference>
<dbReference type="InterPro" id="IPR001680">
    <property type="entry name" value="WD40_rpt"/>
</dbReference>
<keyword evidence="1 3" id="KW-0853">WD repeat</keyword>
<dbReference type="PANTHER" id="PTHR19848">
    <property type="entry name" value="WD40 REPEAT PROTEIN"/>
    <property type="match status" value="1"/>
</dbReference>
<sequence>MEDSQVTVWDVPAGKPSAAVSQIVLDGYAGEISLTPDGRRAIVGDDAHAEIWDFTDRATPVRVGTLGDHTGQVGTAAISDDTKTALTATGDSAILWDLAEPSRPRYIAALPGKGAVIYAAVMNRDATVAATGLRDGELTVWDLASTRMLRTGDLRPVASGGAGITEDGEGDRSEGPDVTLSPDGRRAATILNVKGPLVLWDTSAPRAVKRLARLPEAAHRAQFSGDGTMLLTGAADGGGALLWVVRNARKPRRLASLPAKGDLTTSAMNIDRALAVTGSNEGVVTLWNIADRTSPRKLADIGELGDGVLAVSLSTDATKLLVADRYDTVTHWDVSEPAKPKKLAVLPGHTGSSLSVSYGPDARTAITTDGHGGAYQWDLDAVPSPAAELTARRIVQLNPDEQPALWQERIAGGQVAAFGGHGAAATLWLPTEQGLTWLTQVPIPGHSGWRTGWTQDGRTVAIVSHPVRNLTLWSLAALDDVMKDPLPRACALAGGGLTAQQWPAYAESLGHRATCPETVAPVTAPEQSLVGIWQAYGHRLEVRADLTGTRRWIEGPCFIPDGQACLGVASVSFTKSQRGLVGTMSPAVFQGEQDGKTVAGYEPNTITSRAGYEFVIHRADLDVIEVQNVQPKAGEYGFFLCGTLAPESWRKLCA</sequence>
<evidence type="ECO:0000313" key="5">
    <source>
        <dbReference type="EMBL" id="GIM80116.1"/>
    </source>
</evidence>
<evidence type="ECO:0000256" key="2">
    <source>
        <dbReference type="ARBA" id="ARBA00022737"/>
    </source>
</evidence>
<feature type="repeat" description="WD" evidence="3">
    <location>
        <begin position="110"/>
        <end position="151"/>
    </location>
</feature>
<evidence type="ECO:0008006" key="7">
    <source>
        <dbReference type="Google" id="ProtNLM"/>
    </source>
</evidence>
<organism evidence="5 6">
    <name type="scientific">Actinoplanes auranticolor</name>
    <dbReference type="NCBI Taxonomy" id="47988"/>
    <lineage>
        <taxon>Bacteria</taxon>
        <taxon>Bacillati</taxon>
        <taxon>Actinomycetota</taxon>
        <taxon>Actinomycetes</taxon>
        <taxon>Micromonosporales</taxon>
        <taxon>Micromonosporaceae</taxon>
        <taxon>Actinoplanes</taxon>
    </lineage>
</organism>
<dbReference type="PROSITE" id="PS00678">
    <property type="entry name" value="WD_REPEATS_1"/>
    <property type="match status" value="1"/>
</dbReference>
<keyword evidence="2" id="KW-0677">Repeat</keyword>
<protein>
    <recommendedName>
        <fullName evidence="7">WD40 repeat protein</fullName>
    </recommendedName>
</protein>
<dbReference type="SUPFAM" id="SSF50998">
    <property type="entry name" value="Quinoprotein alcohol dehydrogenase-like"/>
    <property type="match status" value="1"/>
</dbReference>
<name>A0A919SWT3_9ACTN</name>
<dbReference type="InterPro" id="IPR019775">
    <property type="entry name" value="WD40_repeat_CS"/>
</dbReference>
<dbReference type="InterPro" id="IPR015943">
    <property type="entry name" value="WD40/YVTN_repeat-like_dom_sf"/>
</dbReference>
<dbReference type="PROSITE" id="PS50082">
    <property type="entry name" value="WD_REPEATS_2"/>
    <property type="match status" value="1"/>
</dbReference>
<dbReference type="SMART" id="SM00320">
    <property type="entry name" value="WD40"/>
    <property type="match status" value="7"/>
</dbReference>
<dbReference type="EMBL" id="BOQL01000090">
    <property type="protein sequence ID" value="GIM80116.1"/>
    <property type="molecule type" value="Genomic_DNA"/>
</dbReference>
<dbReference type="Gene3D" id="2.130.10.10">
    <property type="entry name" value="YVTN repeat-like/Quinoprotein amine dehydrogenase"/>
    <property type="match status" value="2"/>
</dbReference>
<feature type="region of interest" description="Disordered" evidence="4">
    <location>
        <begin position="155"/>
        <end position="182"/>
    </location>
</feature>
<proteinExistence type="predicted"/>
<dbReference type="AlphaFoldDB" id="A0A919SWT3"/>
<evidence type="ECO:0000256" key="4">
    <source>
        <dbReference type="SAM" id="MobiDB-lite"/>
    </source>
</evidence>
<dbReference type="PANTHER" id="PTHR19848:SF8">
    <property type="entry name" value="F-BOX AND WD REPEAT DOMAIN CONTAINING 7"/>
    <property type="match status" value="1"/>
</dbReference>
<comment type="caution">
    <text evidence="5">The sequence shown here is derived from an EMBL/GenBank/DDBJ whole genome shotgun (WGS) entry which is preliminary data.</text>
</comment>
<evidence type="ECO:0000313" key="6">
    <source>
        <dbReference type="Proteomes" id="UP000681340"/>
    </source>
</evidence>
<gene>
    <name evidence="5" type="ORF">Aau02nite_89050</name>
</gene>
<accession>A0A919SWT3</accession>
<dbReference type="InterPro" id="IPR011047">
    <property type="entry name" value="Quinoprotein_ADH-like_sf"/>
</dbReference>
<keyword evidence="6" id="KW-1185">Reference proteome</keyword>
<dbReference type="Proteomes" id="UP000681340">
    <property type="component" value="Unassembled WGS sequence"/>
</dbReference>
<evidence type="ECO:0000256" key="3">
    <source>
        <dbReference type="PROSITE-ProRule" id="PRU00221"/>
    </source>
</evidence>